<dbReference type="OrthoDB" id="10017160at2759"/>
<organism evidence="1 2">
    <name type="scientific">Eumeta variegata</name>
    <name type="common">Bagworm moth</name>
    <name type="synonym">Eumeta japonica</name>
    <dbReference type="NCBI Taxonomy" id="151549"/>
    <lineage>
        <taxon>Eukaryota</taxon>
        <taxon>Metazoa</taxon>
        <taxon>Ecdysozoa</taxon>
        <taxon>Arthropoda</taxon>
        <taxon>Hexapoda</taxon>
        <taxon>Insecta</taxon>
        <taxon>Pterygota</taxon>
        <taxon>Neoptera</taxon>
        <taxon>Endopterygota</taxon>
        <taxon>Lepidoptera</taxon>
        <taxon>Glossata</taxon>
        <taxon>Ditrysia</taxon>
        <taxon>Tineoidea</taxon>
        <taxon>Psychidae</taxon>
        <taxon>Oiketicinae</taxon>
        <taxon>Eumeta</taxon>
    </lineage>
</organism>
<name>A0A4C1UJI5_EUMVA</name>
<gene>
    <name evidence="1" type="ORF">EVAR_18260_1</name>
</gene>
<sequence>MSRNQPKWPSNEVPLKRMIPYFFNETGHLATVALVNCRTVNSNWNTAISLSKVIDELRNSNHKRILHYDNTSSRTAKQTNNFLKEQNVQLMRNPAHSSDLASCDFFIRKN</sequence>
<proteinExistence type="predicted"/>
<keyword evidence="2" id="KW-1185">Reference proteome</keyword>
<protein>
    <recommendedName>
        <fullName evidence="3">Histone-lysine N-methyltransferase SETMAR</fullName>
    </recommendedName>
</protein>
<comment type="caution">
    <text evidence="1">The sequence shown here is derived from an EMBL/GenBank/DDBJ whole genome shotgun (WGS) entry which is preliminary data.</text>
</comment>
<accession>A0A4C1UJI5</accession>
<evidence type="ECO:0000313" key="2">
    <source>
        <dbReference type="Proteomes" id="UP000299102"/>
    </source>
</evidence>
<dbReference type="EMBL" id="BGZK01000182">
    <property type="protein sequence ID" value="GBP26623.1"/>
    <property type="molecule type" value="Genomic_DNA"/>
</dbReference>
<evidence type="ECO:0000313" key="1">
    <source>
        <dbReference type="EMBL" id="GBP26623.1"/>
    </source>
</evidence>
<dbReference type="AlphaFoldDB" id="A0A4C1UJI5"/>
<dbReference type="GO" id="GO:0003676">
    <property type="term" value="F:nucleic acid binding"/>
    <property type="evidence" value="ECO:0007669"/>
    <property type="project" value="InterPro"/>
</dbReference>
<dbReference type="InterPro" id="IPR036397">
    <property type="entry name" value="RNaseH_sf"/>
</dbReference>
<dbReference type="Proteomes" id="UP000299102">
    <property type="component" value="Unassembled WGS sequence"/>
</dbReference>
<reference evidence="1 2" key="1">
    <citation type="journal article" date="2019" name="Commun. Biol.">
        <title>The bagworm genome reveals a unique fibroin gene that provides high tensile strength.</title>
        <authorList>
            <person name="Kono N."/>
            <person name="Nakamura H."/>
            <person name="Ohtoshi R."/>
            <person name="Tomita M."/>
            <person name="Numata K."/>
            <person name="Arakawa K."/>
        </authorList>
    </citation>
    <scope>NUCLEOTIDE SEQUENCE [LARGE SCALE GENOMIC DNA]</scope>
</reference>
<evidence type="ECO:0008006" key="3">
    <source>
        <dbReference type="Google" id="ProtNLM"/>
    </source>
</evidence>
<dbReference type="Gene3D" id="3.30.420.10">
    <property type="entry name" value="Ribonuclease H-like superfamily/Ribonuclease H"/>
    <property type="match status" value="1"/>
</dbReference>